<dbReference type="InterPro" id="IPR051929">
    <property type="entry name" value="VirAsm_ModProt"/>
</dbReference>
<dbReference type="AlphaFoldDB" id="A0A328U7B4"/>
<dbReference type="EMBL" id="QLUW01000001">
    <property type="protein sequence ID" value="RAP77972.1"/>
    <property type="molecule type" value="Genomic_DNA"/>
</dbReference>
<evidence type="ECO:0000313" key="8">
    <source>
        <dbReference type="Proteomes" id="UP000249260"/>
    </source>
</evidence>
<dbReference type="SUPFAM" id="SSF102712">
    <property type="entry name" value="JAB1/MPN domain"/>
    <property type="match status" value="1"/>
</dbReference>
<dbReference type="PROSITE" id="PS50249">
    <property type="entry name" value="MPN"/>
    <property type="match status" value="1"/>
</dbReference>
<sequence length="174" mass="19483">MKHARNEAMDRMNEAGDYRLHAQQAYATITADAYQRMIDSCVRALPNEACGILASDAILPIGDSEQSASPILTVTSVYPIPNRSRQPRSRFDFDPAAWIQTCYRMQKNRQSLVGYFHSHPSSLPLPSPSDLNGLHASSTTYWIISLLDPDMPRIQPYRVDGGTFIPLMLTQISI</sequence>
<dbReference type="InterPro" id="IPR037518">
    <property type="entry name" value="MPN"/>
</dbReference>
<dbReference type="GO" id="GO:0006508">
    <property type="term" value="P:proteolysis"/>
    <property type="evidence" value="ECO:0007669"/>
    <property type="project" value="UniProtKB-KW"/>
</dbReference>
<evidence type="ECO:0000313" key="7">
    <source>
        <dbReference type="EMBL" id="RAP77972.1"/>
    </source>
</evidence>
<dbReference type="InterPro" id="IPR028090">
    <property type="entry name" value="JAB_dom_prok"/>
</dbReference>
<evidence type="ECO:0000256" key="3">
    <source>
        <dbReference type="ARBA" id="ARBA00022801"/>
    </source>
</evidence>
<dbReference type="GO" id="GO:0008270">
    <property type="term" value="F:zinc ion binding"/>
    <property type="evidence" value="ECO:0007669"/>
    <property type="project" value="TreeGrafter"/>
</dbReference>
<dbReference type="OrthoDB" id="9802958at2"/>
<dbReference type="PANTHER" id="PTHR34858">
    <property type="entry name" value="CYSO-CYSTEINE PEPTIDASE"/>
    <property type="match status" value="1"/>
</dbReference>
<reference evidence="7 8" key="1">
    <citation type="submission" date="2018-06" db="EMBL/GenBank/DDBJ databases">
        <title>Paenibacillus montanisoli sp. nov., isolated from mountain area soil.</title>
        <authorList>
            <person name="Wu M."/>
        </authorList>
    </citation>
    <scope>NUCLEOTIDE SEQUENCE [LARGE SCALE GENOMIC DNA]</scope>
    <source>
        <strain evidence="7 8">RA17</strain>
    </source>
</reference>
<dbReference type="Pfam" id="PF14464">
    <property type="entry name" value="Prok-JAB"/>
    <property type="match status" value="1"/>
</dbReference>
<keyword evidence="5" id="KW-0482">Metalloprotease</keyword>
<evidence type="ECO:0000256" key="2">
    <source>
        <dbReference type="ARBA" id="ARBA00022723"/>
    </source>
</evidence>
<dbReference type="Gene3D" id="3.40.140.10">
    <property type="entry name" value="Cytidine Deaminase, domain 2"/>
    <property type="match status" value="1"/>
</dbReference>
<keyword evidence="1" id="KW-0645">Protease</keyword>
<evidence type="ECO:0000259" key="6">
    <source>
        <dbReference type="PROSITE" id="PS50249"/>
    </source>
</evidence>
<protein>
    <recommendedName>
        <fullName evidence="6">MPN domain-containing protein</fullName>
    </recommendedName>
</protein>
<gene>
    <name evidence="7" type="ORF">DL346_05835</name>
</gene>
<dbReference type="Proteomes" id="UP000249260">
    <property type="component" value="Unassembled WGS sequence"/>
</dbReference>
<evidence type="ECO:0000256" key="4">
    <source>
        <dbReference type="ARBA" id="ARBA00022833"/>
    </source>
</evidence>
<evidence type="ECO:0000256" key="1">
    <source>
        <dbReference type="ARBA" id="ARBA00022670"/>
    </source>
</evidence>
<proteinExistence type="predicted"/>
<keyword evidence="2" id="KW-0479">Metal-binding</keyword>
<dbReference type="GO" id="GO:0008235">
    <property type="term" value="F:metalloexopeptidase activity"/>
    <property type="evidence" value="ECO:0007669"/>
    <property type="project" value="TreeGrafter"/>
</dbReference>
<comment type="caution">
    <text evidence="7">The sequence shown here is derived from an EMBL/GenBank/DDBJ whole genome shotgun (WGS) entry which is preliminary data.</text>
</comment>
<keyword evidence="8" id="KW-1185">Reference proteome</keyword>
<dbReference type="InterPro" id="IPR000555">
    <property type="entry name" value="JAMM/MPN+_dom"/>
</dbReference>
<dbReference type="PANTHER" id="PTHR34858:SF1">
    <property type="entry name" value="CYSO-CYSTEINE PEPTIDASE"/>
    <property type="match status" value="1"/>
</dbReference>
<feature type="domain" description="MPN" evidence="6">
    <location>
        <begin position="27"/>
        <end position="173"/>
    </location>
</feature>
<evidence type="ECO:0000256" key="5">
    <source>
        <dbReference type="ARBA" id="ARBA00023049"/>
    </source>
</evidence>
<keyword evidence="4" id="KW-0862">Zinc</keyword>
<organism evidence="7 8">
    <name type="scientific">Paenibacillus montanisoli</name>
    <dbReference type="NCBI Taxonomy" id="2081970"/>
    <lineage>
        <taxon>Bacteria</taxon>
        <taxon>Bacillati</taxon>
        <taxon>Bacillota</taxon>
        <taxon>Bacilli</taxon>
        <taxon>Bacillales</taxon>
        <taxon>Paenibacillaceae</taxon>
        <taxon>Paenibacillus</taxon>
    </lineage>
</organism>
<dbReference type="SMART" id="SM00232">
    <property type="entry name" value="JAB_MPN"/>
    <property type="match status" value="1"/>
</dbReference>
<accession>A0A328U7B4</accession>
<name>A0A328U7B4_9BACL</name>
<keyword evidence="3" id="KW-0378">Hydrolase</keyword>